<evidence type="ECO:0000256" key="2">
    <source>
        <dbReference type="ARBA" id="ARBA00010388"/>
    </source>
</evidence>
<evidence type="ECO:0000313" key="10">
    <source>
        <dbReference type="EMBL" id="PJB56598.1"/>
    </source>
</evidence>
<dbReference type="PANTHER" id="PTHR34583:SF2">
    <property type="entry name" value="ANTIPORTER SUBUNIT MNHC2-RELATED"/>
    <property type="match status" value="1"/>
</dbReference>
<dbReference type="Pfam" id="PF00420">
    <property type="entry name" value="Oxidored_q2"/>
    <property type="match status" value="1"/>
</dbReference>
<keyword evidence="6 7" id="KW-0472">Membrane</keyword>
<evidence type="ECO:0000256" key="7">
    <source>
        <dbReference type="SAM" id="Phobius"/>
    </source>
</evidence>
<dbReference type="EMBL" id="MNYY01000134">
    <property type="protein sequence ID" value="OIP67642.1"/>
    <property type="molecule type" value="Genomic_DNA"/>
</dbReference>
<proteinExistence type="inferred from homology"/>
<comment type="subcellular location">
    <subcellularLocation>
        <location evidence="1">Cell membrane</location>
        <topology evidence="1">Multi-pass membrane protein</topology>
    </subcellularLocation>
</comment>
<evidence type="ECO:0000313" key="12">
    <source>
        <dbReference type="Proteomes" id="UP000228560"/>
    </source>
</evidence>
<dbReference type="Proteomes" id="UP000230646">
    <property type="component" value="Unassembled WGS sequence"/>
</dbReference>
<evidence type="ECO:0000313" key="9">
    <source>
        <dbReference type="EMBL" id="PIY33655.1"/>
    </source>
</evidence>
<dbReference type="InterPro" id="IPR039428">
    <property type="entry name" value="NUOK/Mnh_C1-like"/>
</dbReference>
<keyword evidence="5 7" id="KW-1133">Transmembrane helix</keyword>
<name>A0A1J5GDD3_9BACT</name>
<comment type="caution">
    <text evidence="8">The sequence shown here is derived from an EMBL/GenBank/DDBJ whole genome shotgun (WGS) entry which is preliminary data.</text>
</comment>
<dbReference type="PANTHER" id="PTHR34583">
    <property type="entry name" value="ANTIPORTER SUBUNIT MNHC2-RELATED"/>
    <property type="match status" value="1"/>
</dbReference>
<evidence type="ECO:0000313" key="11">
    <source>
        <dbReference type="Proteomes" id="UP000182763"/>
    </source>
</evidence>
<reference evidence="8 11" key="1">
    <citation type="journal article" date="2016" name="Environ. Microbiol.">
        <title>Genomic resolution of a cold subsurface aquifer community provides metabolic insights for novel microbes adapted to high CO concentrations.</title>
        <authorList>
            <person name="Probst A.J."/>
            <person name="Castelle C.J."/>
            <person name="Singh A."/>
            <person name="Brown C.T."/>
            <person name="Anantharaman K."/>
            <person name="Sharon I."/>
            <person name="Hug L.A."/>
            <person name="Burstein D."/>
            <person name="Emerson J.B."/>
            <person name="Thomas B.C."/>
            <person name="Banfield J.F."/>
        </authorList>
    </citation>
    <scope>NUCLEOTIDE SEQUENCE [LARGE SCALE GENOMIC DNA]</scope>
    <source>
        <strain evidence="8">CG2_30_33_13</strain>
    </source>
</reference>
<accession>A0A2M8CC50</accession>
<dbReference type="RefSeq" id="WP_406606815.1">
    <property type="nucleotide sequence ID" value="NZ_PFKO01000045.1"/>
</dbReference>
<keyword evidence="4 7" id="KW-0812">Transmembrane</keyword>
<protein>
    <submittedName>
        <fullName evidence="8">Cation:proton antiporter</fullName>
    </submittedName>
</protein>
<comment type="similarity">
    <text evidence="2">Belongs to the CPA3 antiporters (TC 2.A.63) subunit C family.</text>
</comment>
<evidence type="ECO:0000256" key="3">
    <source>
        <dbReference type="ARBA" id="ARBA00022475"/>
    </source>
</evidence>
<dbReference type="InterPro" id="IPR050601">
    <property type="entry name" value="CPA3_antiporter_subunitC"/>
</dbReference>
<evidence type="ECO:0000256" key="6">
    <source>
        <dbReference type="ARBA" id="ARBA00023136"/>
    </source>
</evidence>
<gene>
    <name evidence="8" type="ORF">AUK42_06805</name>
    <name evidence="10" type="ORF">CO097_04860</name>
    <name evidence="9" type="ORF">COZ07_01370</name>
</gene>
<dbReference type="Proteomes" id="UP000228560">
    <property type="component" value="Unassembled WGS sequence"/>
</dbReference>
<evidence type="ECO:0000256" key="5">
    <source>
        <dbReference type="ARBA" id="ARBA00022989"/>
    </source>
</evidence>
<evidence type="ECO:0000256" key="4">
    <source>
        <dbReference type="ARBA" id="ARBA00022692"/>
    </source>
</evidence>
<accession>A0A1J5GDD3</accession>
<dbReference type="Proteomes" id="UP000182763">
    <property type="component" value="Unassembled WGS sequence"/>
</dbReference>
<dbReference type="STRING" id="1805029.AUK42_06805"/>
<dbReference type="EMBL" id="PFTV01000118">
    <property type="protein sequence ID" value="PJB56598.1"/>
    <property type="molecule type" value="Genomic_DNA"/>
</dbReference>
<keyword evidence="3" id="KW-1003">Cell membrane</keyword>
<sequence>MIGNFPYITVIIYIGCGIYILMFQKNLIKLAIGINLIENGINLFLITLGFKKGAVAPIYTQAPSGPVMVLPTPQALTLTSIVIGVATTALILSMAMMIYKHYGSIEVNEVRRLRG</sequence>
<reference evidence="12 13" key="2">
    <citation type="submission" date="2017-09" db="EMBL/GenBank/DDBJ databases">
        <title>Depth-based differentiation of microbial function through sediment-hosted aquifers and enrichment of novel symbionts in the deep terrestrial subsurface.</title>
        <authorList>
            <person name="Probst A.J."/>
            <person name="Ladd B."/>
            <person name="Jarett J.K."/>
            <person name="Geller-Mcgrath D.E."/>
            <person name="Sieber C.M."/>
            <person name="Emerson J.B."/>
            <person name="Anantharaman K."/>
            <person name="Thomas B.C."/>
            <person name="Malmstrom R."/>
            <person name="Stieglmeier M."/>
            <person name="Klingl A."/>
            <person name="Woyke T."/>
            <person name="Ryan C.M."/>
            <person name="Banfield J.F."/>
        </authorList>
    </citation>
    <scope>NUCLEOTIDE SEQUENCE [LARGE SCALE GENOMIC DNA]</scope>
    <source>
        <strain evidence="9">CG_4_10_14_3_um_filter_34_13</strain>
        <strain evidence="10">CG_4_9_14_3_um_filter_33_16</strain>
    </source>
</reference>
<evidence type="ECO:0000256" key="1">
    <source>
        <dbReference type="ARBA" id="ARBA00004651"/>
    </source>
</evidence>
<dbReference type="AlphaFoldDB" id="A0A1J5GDD3"/>
<feature type="transmembrane region" description="Helical" evidence="7">
    <location>
        <begin position="75"/>
        <end position="99"/>
    </location>
</feature>
<dbReference type="GO" id="GO:0005886">
    <property type="term" value="C:plasma membrane"/>
    <property type="evidence" value="ECO:0007669"/>
    <property type="project" value="UniProtKB-SubCell"/>
</dbReference>
<accession>A0A2M7PSW3</accession>
<evidence type="ECO:0000313" key="13">
    <source>
        <dbReference type="Proteomes" id="UP000230646"/>
    </source>
</evidence>
<dbReference type="Gene3D" id="1.10.287.3510">
    <property type="match status" value="1"/>
</dbReference>
<organism evidence="8 11">
    <name type="scientific">Candidatus Infernicultor aquiphilus</name>
    <dbReference type="NCBI Taxonomy" id="1805029"/>
    <lineage>
        <taxon>Bacteria</taxon>
        <taxon>Pseudomonadati</taxon>
        <taxon>Atribacterota</taxon>
        <taxon>Candidatus Phoenicimicrobiia</taxon>
        <taxon>Candidatus Pheonicimicrobiales</taxon>
        <taxon>Candidatus Phoenicimicrobiaceae</taxon>
        <taxon>Candidatus Infernicultor</taxon>
    </lineage>
</organism>
<dbReference type="EMBL" id="PFKO01000045">
    <property type="protein sequence ID" value="PIY33655.1"/>
    <property type="molecule type" value="Genomic_DNA"/>
</dbReference>
<evidence type="ECO:0000313" key="8">
    <source>
        <dbReference type="EMBL" id="OIP67642.1"/>
    </source>
</evidence>
<feature type="transmembrane region" description="Helical" evidence="7">
    <location>
        <begin position="30"/>
        <end position="50"/>
    </location>
</feature>
<feature type="transmembrane region" description="Helical" evidence="7">
    <location>
        <begin position="6"/>
        <end position="23"/>
    </location>
</feature>